<comment type="caution">
    <text evidence="1">The sequence shown here is derived from an EMBL/GenBank/DDBJ whole genome shotgun (WGS) entry which is preliminary data.</text>
</comment>
<proteinExistence type="predicted"/>
<name>A0A412AZS1_9FIRM</name>
<sequence length="75" mass="8393">MRKPRKGIIPAILLRGGEIYSICITCPAARKRAYCCPNESFPVFRMLLLAARFPRCLLRNLFFGASPPAKPVVSK</sequence>
<gene>
    <name evidence="1" type="ORF">DWY99_02920</name>
</gene>
<accession>A0A412AZS1</accession>
<evidence type="ECO:0000313" key="2">
    <source>
        <dbReference type="Proteomes" id="UP000284751"/>
    </source>
</evidence>
<organism evidence="1 2">
    <name type="scientific">[Clostridium] leptum</name>
    <dbReference type="NCBI Taxonomy" id="1535"/>
    <lineage>
        <taxon>Bacteria</taxon>
        <taxon>Bacillati</taxon>
        <taxon>Bacillota</taxon>
        <taxon>Clostridia</taxon>
        <taxon>Eubacteriales</taxon>
        <taxon>Oscillospiraceae</taxon>
        <taxon>Oscillospiraceae incertae sedis</taxon>
    </lineage>
</organism>
<dbReference type="EMBL" id="QRTC01000006">
    <property type="protein sequence ID" value="RGQ43366.1"/>
    <property type="molecule type" value="Genomic_DNA"/>
</dbReference>
<reference evidence="1 2" key="1">
    <citation type="submission" date="2018-08" db="EMBL/GenBank/DDBJ databases">
        <title>A genome reference for cultivated species of the human gut microbiota.</title>
        <authorList>
            <person name="Zou Y."/>
            <person name="Xue W."/>
            <person name="Luo G."/>
        </authorList>
    </citation>
    <scope>NUCLEOTIDE SEQUENCE [LARGE SCALE GENOMIC DNA]</scope>
    <source>
        <strain evidence="1 2">AF28-26</strain>
    </source>
</reference>
<dbReference type="AlphaFoldDB" id="A0A412AZS1"/>
<evidence type="ECO:0000313" key="1">
    <source>
        <dbReference type="EMBL" id="RGQ43366.1"/>
    </source>
</evidence>
<dbReference type="Proteomes" id="UP000284751">
    <property type="component" value="Unassembled WGS sequence"/>
</dbReference>
<protein>
    <submittedName>
        <fullName evidence="1">Uncharacterized protein</fullName>
    </submittedName>
</protein>